<dbReference type="AlphaFoldDB" id="A0AAD7VYI9"/>
<proteinExistence type="predicted"/>
<protein>
    <submittedName>
        <fullName evidence="2">Uncharacterized protein</fullName>
    </submittedName>
</protein>
<name>A0AAD7VYI9_9TELE</name>
<comment type="caution">
    <text evidence="2">The sequence shown here is derived from an EMBL/GenBank/DDBJ whole genome shotgun (WGS) entry which is preliminary data.</text>
</comment>
<sequence length="87" mass="9578">MELSRAGFLLYVDRKPAKMAPTALTNSTAQRTEEMTADGTADGTGELCLTLEPTLSPEDFEKHWLRLEMGHSEGLARPASPPERVFT</sequence>
<feature type="region of interest" description="Disordered" evidence="1">
    <location>
        <begin position="21"/>
        <end position="44"/>
    </location>
</feature>
<organism evidence="2 3">
    <name type="scientific">Aldrovandia affinis</name>
    <dbReference type="NCBI Taxonomy" id="143900"/>
    <lineage>
        <taxon>Eukaryota</taxon>
        <taxon>Metazoa</taxon>
        <taxon>Chordata</taxon>
        <taxon>Craniata</taxon>
        <taxon>Vertebrata</taxon>
        <taxon>Euteleostomi</taxon>
        <taxon>Actinopterygii</taxon>
        <taxon>Neopterygii</taxon>
        <taxon>Teleostei</taxon>
        <taxon>Notacanthiformes</taxon>
        <taxon>Halosauridae</taxon>
        <taxon>Aldrovandia</taxon>
    </lineage>
</organism>
<evidence type="ECO:0000313" key="3">
    <source>
        <dbReference type="Proteomes" id="UP001221898"/>
    </source>
</evidence>
<evidence type="ECO:0000256" key="1">
    <source>
        <dbReference type="SAM" id="MobiDB-lite"/>
    </source>
</evidence>
<dbReference type="Proteomes" id="UP001221898">
    <property type="component" value="Unassembled WGS sequence"/>
</dbReference>
<accession>A0AAD7VYI9</accession>
<gene>
    <name evidence="2" type="ORF">AAFF_G00369790</name>
</gene>
<keyword evidence="3" id="KW-1185">Reference proteome</keyword>
<dbReference type="EMBL" id="JAINUG010000644">
    <property type="protein sequence ID" value="KAJ8362536.1"/>
    <property type="molecule type" value="Genomic_DNA"/>
</dbReference>
<evidence type="ECO:0000313" key="2">
    <source>
        <dbReference type="EMBL" id="KAJ8362536.1"/>
    </source>
</evidence>
<reference evidence="2" key="1">
    <citation type="journal article" date="2023" name="Science">
        <title>Genome structures resolve the early diversification of teleost fishes.</title>
        <authorList>
            <person name="Parey E."/>
            <person name="Louis A."/>
            <person name="Montfort J."/>
            <person name="Bouchez O."/>
            <person name="Roques C."/>
            <person name="Iampietro C."/>
            <person name="Lluch J."/>
            <person name="Castinel A."/>
            <person name="Donnadieu C."/>
            <person name="Desvignes T."/>
            <person name="Floi Bucao C."/>
            <person name="Jouanno E."/>
            <person name="Wen M."/>
            <person name="Mejri S."/>
            <person name="Dirks R."/>
            <person name="Jansen H."/>
            <person name="Henkel C."/>
            <person name="Chen W.J."/>
            <person name="Zahm M."/>
            <person name="Cabau C."/>
            <person name="Klopp C."/>
            <person name="Thompson A.W."/>
            <person name="Robinson-Rechavi M."/>
            <person name="Braasch I."/>
            <person name="Lecointre G."/>
            <person name="Bobe J."/>
            <person name="Postlethwait J.H."/>
            <person name="Berthelot C."/>
            <person name="Roest Crollius H."/>
            <person name="Guiguen Y."/>
        </authorList>
    </citation>
    <scope>NUCLEOTIDE SEQUENCE</scope>
    <source>
        <strain evidence="2">NC1722</strain>
    </source>
</reference>